<keyword evidence="4 7" id="KW-0479">Metal-binding</keyword>
<evidence type="ECO:0000256" key="3">
    <source>
        <dbReference type="ARBA" id="ARBA00022553"/>
    </source>
</evidence>
<dbReference type="Pfam" id="PF00408">
    <property type="entry name" value="PGM_PMM_IV"/>
    <property type="match status" value="1"/>
</dbReference>
<evidence type="ECO:0000259" key="9">
    <source>
        <dbReference type="Pfam" id="PF02878"/>
    </source>
</evidence>
<dbReference type="InterPro" id="IPR005843">
    <property type="entry name" value="A-D-PHexomutase_C"/>
</dbReference>
<evidence type="ECO:0000259" key="8">
    <source>
        <dbReference type="Pfam" id="PF00408"/>
    </source>
</evidence>
<sequence length="442" mass="46058">MSSEGYAKRNYFGTDGIRGVYGEDLTDGLAMLAGGGLGRASGAGFVVMGRDNRLSGEVLARALTEGALAAGTDVLDLGVVTTPCVACVAKELGGAGVMISASHNPPEYNGLKFFGRDGGKLSREAEIVIEEHIARGRITYAERRGKLLPGEDGREIYARKVMSAGSLEGLRIVVDCANGAASELAPELLSRMGAEVVAVGTSRDGALINRGVGALFPEVVADAVRRHGADMGFAFDGDADRVIAADEKGAIVDGDRMIFALACLLSSRGELPGGTVVGTLHTNMGAEKALADKGISLVRTDIGDHNVARVMRENGYALGGEQSGHIIIGRYLPTGDGLLAGAVLARAVAESGTPLSVLTACETYPQVNADIRTRDKAALLADPALAAEVRAVEGMLSPGGRVMLRASGTEDKIRIMAESRDPFLAAFAARTIELFIRRNMTD</sequence>
<dbReference type="Gene3D" id="3.40.120.10">
    <property type="entry name" value="Alpha-D-Glucose-1,6-Bisphosphate, subunit A, domain 3"/>
    <property type="match status" value="3"/>
</dbReference>
<dbReference type="InterPro" id="IPR005844">
    <property type="entry name" value="A-D-PHexomutase_a/b/a-I"/>
</dbReference>
<dbReference type="SUPFAM" id="SSF55957">
    <property type="entry name" value="Phosphoglucomutase, C-terminal domain"/>
    <property type="match status" value="1"/>
</dbReference>
<dbReference type="InterPro" id="IPR005846">
    <property type="entry name" value="A-D-PHexomutase_a/b/a-III"/>
</dbReference>
<feature type="domain" description="Alpha-D-phosphohexomutase alpha/beta/alpha" evidence="11">
    <location>
        <begin position="253"/>
        <end position="359"/>
    </location>
</feature>
<dbReference type="InterPro" id="IPR016066">
    <property type="entry name" value="A-D-PHexomutase_CS"/>
</dbReference>
<dbReference type="FunFam" id="3.40.120.10:FF:000002">
    <property type="entry name" value="Phosphoglucosamine mutase"/>
    <property type="match status" value="1"/>
</dbReference>
<dbReference type="InterPro" id="IPR005841">
    <property type="entry name" value="Alpha-D-phosphohexomutase_SF"/>
</dbReference>
<evidence type="ECO:0000256" key="5">
    <source>
        <dbReference type="ARBA" id="ARBA00022842"/>
    </source>
</evidence>
<comment type="caution">
    <text evidence="12">The sequence shown here is derived from an EMBL/GenBank/DDBJ whole genome shotgun (WGS) entry which is preliminary data.</text>
</comment>
<dbReference type="GO" id="GO:0005975">
    <property type="term" value="P:carbohydrate metabolic process"/>
    <property type="evidence" value="ECO:0007669"/>
    <property type="project" value="InterPro"/>
</dbReference>
<dbReference type="PRINTS" id="PR00509">
    <property type="entry name" value="PGMPMM"/>
</dbReference>
<evidence type="ECO:0000259" key="10">
    <source>
        <dbReference type="Pfam" id="PF02879"/>
    </source>
</evidence>
<dbReference type="GO" id="GO:0005829">
    <property type="term" value="C:cytosol"/>
    <property type="evidence" value="ECO:0007669"/>
    <property type="project" value="TreeGrafter"/>
</dbReference>
<proteinExistence type="inferred from homology"/>
<keyword evidence="6" id="KW-0413">Isomerase</keyword>
<dbReference type="GO" id="GO:0004615">
    <property type="term" value="F:phosphomannomutase activity"/>
    <property type="evidence" value="ECO:0007669"/>
    <property type="project" value="TreeGrafter"/>
</dbReference>
<accession>A0A9D1NAZ7</accession>
<dbReference type="Proteomes" id="UP000886857">
    <property type="component" value="Unassembled WGS sequence"/>
</dbReference>
<dbReference type="PANTHER" id="PTHR42946">
    <property type="entry name" value="PHOSPHOHEXOSE MUTASE"/>
    <property type="match status" value="1"/>
</dbReference>
<dbReference type="InterPro" id="IPR050060">
    <property type="entry name" value="Phosphoglucosamine_mutase"/>
</dbReference>
<dbReference type="GO" id="GO:0009252">
    <property type="term" value="P:peptidoglycan biosynthetic process"/>
    <property type="evidence" value="ECO:0007669"/>
    <property type="project" value="TreeGrafter"/>
</dbReference>
<evidence type="ECO:0000256" key="2">
    <source>
        <dbReference type="ARBA" id="ARBA00010231"/>
    </source>
</evidence>
<dbReference type="Pfam" id="PF02878">
    <property type="entry name" value="PGM_PMM_I"/>
    <property type="match status" value="1"/>
</dbReference>
<dbReference type="InterPro" id="IPR016055">
    <property type="entry name" value="A-D-PHexomutase_a/b/a-I/II/III"/>
</dbReference>
<dbReference type="InterPro" id="IPR005845">
    <property type="entry name" value="A-D-PHexomutase_a/b/a-II"/>
</dbReference>
<evidence type="ECO:0000256" key="7">
    <source>
        <dbReference type="RuleBase" id="RU004326"/>
    </source>
</evidence>
<comment type="similarity">
    <text evidence="2 7">Belongs to the phosphohexose mutase family.</text>
</comment>
<dbReference type="InterPro" id="IPR036900">
    <property type="entry name" value="A-D-PHexomutase_C_sf"/>
</dbReference>
<dbReference type="PROSITE" id="PS00710">
    <property type="entry name" value="PGM_PMM"/>
    <property type="match status" value="1"/>
</dbReference>
<reference evidence="12" key="1">
    <citation type="submission" date="2020-10" db="EMBL/GenBank/DDBJ databases">
        <authorList>
            <person name="Gilroy R."/>
        </authorList>
    </citation>
    <scope>NUCLEOTIDE SEQUENCE</scope>
    <source>
        <strain evidence="12">10406</strain>
    </source>
</reference>
<protein>
    <submittedName>
        <fullName evidence="12">Phosphoglucosamine mutase</fullName>
    </submittedName>
</protein>
<dbReference type="Pfam" id="PF02879">
    <property type="entry name" value="PGM_PMM_II"/>
    <property type="match status" value="1"/>
</dbReference>
<dbReference type="GO" id="GO:0008966">
    <property type="term" value="F:phosphoglucosamine mutase activity"/>
    <property type="evidence" value="ECO:0007669"/>
    <property type="project" value="TreeGrafter"/>
</dbReference>
<dbReference type="EMBL" id="DVOE01000078">
    <property type="protein sequence ID" value="HIU99220.1"/>
    <property type="molecule type" value="Genomic_DNA"/>
</dbReference>
<feature type="domain" description="Alpha-D-phosphohexomutase alpha/beta/alpha" evidence="9">
    <location>
        <begin position="10"/>
        <end position="135"/>
    </location>
</feature>
<dbReference type="SUPFAM" id="SSF53738">
    <property type="entry name" value="Phosphoglucomutase, first 3 domains"/>
    <property type="match status" value="3"/>
</dbReference>
<evidence type="ECO:0000313" key="13">
    <source>
        <dbReference type="Proteomes" id="UP000886857"/>
    </source>
</evidence>
<dbReference type="PANTHER" id="PTHR42946:SF1">
    <property type="entry name" value="PHOSPHOGLUCOMUTASE (ALPHA-D-GLUCOSE-1,6-BISPHOSPHATE-DEPENDENT)"/>
    <property type="match status" value="1"/>
</dbReference>
<evidence type="ECO:0000256" key="4">
    <source>
        <dbReference type="ARBA" id="ARBA00022723"/>
    </source>
</evidence>
<dbReference type="Gene3D" id="3.30.310.50">
    <property type="entry name" value="Alpha-D-phosphohexomutase, C-terminal domain"/>
    <property type="match status" value="1"/>
</dbReference>
<evidence type="ECO:0000256" key="1">
    <source>
        <dbReference type="ARBA" id="ARBA00001946"/>
    </source>
</evidence>
<keyword evidence="5 7" id="KW-0460">Magnesium</keyword>
<dbReference type="GO" id="GO:0006048">
    <property type="term" value="P:UDP-N-acetylglucosamine biosynthetic process"/>
    <property type="evidence" value="ECO:0007669"/>
    <property type="project" value="TreeGrafter"/>
</dbReference>
<evidence type="ECO:0000259" key="11">
    <source>
        <dbReference type="Pfam" id="PF02880"/>
    </source>
</evidence>
<feature type="domain" description="Alpha-D-phosphohexomutase C-terminal" evidence="8">
    <location>
        <begin position="372"/>
        <end position="421"/>
    </location>
</feature>
<gene>
    <name evidence="12" type="ORF">IAC73_05205</name>
</gene>
<dbReference type="Pfam" id="PF02880">
    <property type="entry name" value="PGM_PMM_III"/>
    <property type="match status" value="1"/>
</dbReference>
<organism evidence="12 13">
    <name type="scientific">Candidatus Limadaptatus stercoripullorum</name>
    <dbReference type="NCBI Taxonomy" id="2840846"/>
    <lineage>
        <taxon>Bacteria</taxon>
        <taxon>Bacillati</taxon>
        <taxon>Bacillota</taxon>
        <taxon>Clostridia</taxon>
        <taxon>Eubacteriales</taxon>
        <taxon>Candidatus Limadaptatus</taxon>
    </lineage>
</organism>
<reference evidence="12" key="2">
    <citation type="journal article" date="2021" name="PeerJ">
        <title>Extensive microbial diversity within the chicken gut microbiome revealed by metagenomics and culture.</title>
        <authorList>
            <person name="Gilroy R."/>
            <person name="Ravi A."/>
            <person name="Getino M."/>
            <person name="Pursley I."/>
            <person name="Horton D.L."/>
            <person name="Alikhan N.F."/>
            <person name="Baker D."/>
            <person name="Gharbi K."/>
            <person name="Hall N."/>
            <person name="Watson M."/>
            <person name="Adriaenssens E.M."/>
            <person name="Foster-Nyarko E."/>
            <person name="Jarju S."/>
            <person name="Secka A."/>
            <person name="Antonio M."/>
            <person name="Oren A."/>
            <person name="Chaudhuri R.R."/>
            <person name="La Ragione R."/>
            <person name="Hildebrand F."/>
            <person name="Pallen M.J."/>
        </authorList>
    </citation>
    <scope>NUCLEOTIDE SEQUENCE</scope>
    <source>
        <strain evidence="12">10406</strain>
    </source>
</reference>
<feature type="domain" description="Alpha-D-phosphohexomutase alpha/beta/alpha" evidence="10">
    <location>
        <begin position="164"/>
        <end position="249"/>
    </location>
</feature>
<keyword evidence="3" id="KW-0597">Phosphoprotein</keyword>
<dbReference type="GO" id="GO:0000287">
    <property type="term" value="F:magnesium ion binding"/>
    <property type="evidence" value="ECO:0007669"/>
    <property type="project" value="InterPro"/>
</dbReference>
<name>A0A9D1NAZ7_9FIRM</name>
<comment type="cofactor">
    <cofactor evidence="1">
        <name>Mg(2+)</name>
        <dbReference type="ChEBI" id="CHEBI:18420"/>
    </cofactor>
</comment>
<evidence type="ECO:0000256" key="6">
    <source>
        <dbReference type="ARBA" id="ARBA00023235"/>
    </source>
</evidence>
<evidence type="ECO:0000313" key="12">
    <source>
        <dbReference type="EMBL" id="HIU99220.1"/>
    </source>
</evidence>
<dbReference type="AlphaFoldDB" id="A0A9D1NAZ7"/>